<dbReference type="GeneID" id="120250692"/>
<sequence length="134" mass="14322">MGGCASKPKELDGHKTEELPVEASVAAPEVKQVEENVPAETKAEEEKEEPLLVDLSEPKPEESKSEPEDGKLSPEISELKPEAPAEVEANADEEKTAKPAENTPAEEVVAEEAAVAEVVTAKKVEELPAEEKKA</sequence>
<name>A0AB40AL40_DIOCR</name>
<evidence type="ECO:0000256" key="1">
    <source>
        <dbReference type="SAM" id="MobiDB-lite"/>
    </source>
</evidence>
<feature type="compositionally biased region" description="Basic and acidic residues" evidence="1">
    <location>
        <begin position="56"/>
        <end position="83"/>
    </location>
</feature>
<gene>
    <name evidence="3" type="primary">LOC120250692</name>
</gene>
<accession>A0AB40AL40</accession>
<feature type="compositionally biased region" description="Basic and acidic residues" evidence="1">
    <location>
        <begin position="7"/>
        <end position="18"/>
    </location>
</feature>
<dbReference type="Proteomes" id="UP001515500">
    <property type="component" value="Chromosome 19"/>
</dbReference>
<evidence type="ECO:0000313" key="3">
    <source>
        <dbReference type="RefSeq" id="XP_039115458.1"/>
    </source>
</evidence>
<proteinExistence type="predicted"/>
<dbReference type="AlphaFoldDB" id="A0AB40AL40"/>
<protein>
    <submittedName>
        <fullName evidence="3">Enolase-phosphatase E1-like</fullName>
    </submittedName>
</protein>
<keyword evidence="2" id="KW-1185">Reference proteome</keyword>
<evidence type="ECO:0000313" key="2">
    <source>
        <dbReference type="Proteomes" id="UP001515500"/>
    </source>
</evidence>
<organism evidence="2 3">
    <name type="scientific">Dioscorea cayennensis subsp. rotundata</name>
    <name type="common">White Guinea yam</name>
    <name type="synonym">Dioscorea rotundata</name>
    <dbReference type="NCBI Taxonomy" id="55577"/>
    <lineage>
        <taxon>Eukaryota</taxon>
        <taxon>Viridiplantae</taxon>
        <taxon>Streptophyta</taxon>
        <taxon>Embryophyta</taxon>
        <taxon>Tracheophyta</taxon>
        <taxon>Spermatophyta</taxon>
        <taxon>Magnoliopsida</taxon>
        <taxon>Liliopsida</taxon>
        <taxon>Dioscoreales</taxon>
        <taxon>Dioscoreaceae</taxon>
        <taxon>Dioscorea</taxon>
    </lineage>
</organism>
<reference evidence="3" key="1">
    <citation type="submission" date="2025-08" db="UniProtKB">
        <authorList>
            <consortium name="RefSeq"/>
        </authorList>
    </citation>
    <scope>IDENTIFICATION</scope>
</reference>
<dbReference type="RefSeq" id="XP_039115458.1">
    <property type="nucleotide sequence ID" value="XM_039259524.1"/>
</dbReference>
<feature type="region of interest" description="Disordered" evidence="1">
    <location>
        <begin position="1"/>
        <end position="112"/>
    </location>
</feature>